<accession>A0ABV8LTA4</accession>
<dbReference type="Proteomes" id="UP001595816">
    <property type="component" value="Unassembled WGS sequence"/>
</dbReference>
<dbReference type="GO" id="GO:0016853">
    <property type="term" value="F:isomerase activity"/>
    <property type="evidence" value="ECO:0007669"/>
    <property type="project" value="UniProtKB-KW"/>
</dbReference>
<dbReference type="PANTHER" id="PTHR12110">
    <property type="entry name" value="HYDROXYPYRUVATE ISOMERASE"/>
    <property type="match status" value="1"/>
</dbReference>
<feature type="domain" description="Xylose isomerase-like TIM barrel" evidence="1">
    <location>
        <begin position="19"/>
        <end position="262"/>
    </location>
</feature>
<comment type="caution">
    <text evidence="2">The sequence shown here is derived from an EMBL/GenBank/DDBJ whole genome shotgun (WGS) entry which is preliminary data.</text>
</comment>
<sequence length="267" mass="28630">MRLAFSTLGCSGLPLPEVVRLAQETGWPGVEVRAAADEPIHIGLSYAERAAARAELAGVTPLCVASYVKVAAEGDDDACVADALAHADLAKDLGIPAVRVFPGAEAPRTGPLSPGAEAPGDDADQRAVARLRTIADRLPDGIQIWLETHDSHPRGVDVARILGQVGDDRVRAIWDVLHPWRVGEPLTVSLAALHPYLAHVQVKDVLSAAERTPLPLGRGTVPLRDALELLRRTAYQGWLSLEWESKWHPQAGPLREALIASRAWLAS</sequence>
<dbReference type="InterPro" id="IPR013022">
    <property type="entry name" value="Xyl_isomerase-like_TIM-brl"/>
</dbReference>
<reference evidence="3" key="1">
    <citation type="journal article" date="2019" name="Int. J. Syst. Evol. Microbiol.">
        <title>The Global Catalogue of Microorganisms (GCM) 10K type strain sequencing project: providing services to taxonomists for standard genome sequencing and annotation.</title>
        <authorList>
            <consortium name="The Broad Institute Genomics Platform"/>
            <consortium name="The Broad Institute Genome Sequencing Center for Infectious Disease"/>
            <person name="Wu L."/>
            <person name="Ma J."/>
        </authorList>
    </citation>
    <scope>NUCLEOTIDE SEQUENCE [LARGE SCALE GENOMIC DNA]</scope>
    <source>
        <strain evidence="3">CGMCC 4.7289</strain>
    </source>
</reference>
<name>A0ABV8LTA4_9ACTN</name>
<gene>
    <name evidence="2" type="ORF">ACFOZ4_23780</name>
</gene>
<evidence type="ECO:0000313" key="2">
    <source>
        <dbReference type="EMBL" id="MFC4133641.1"/>
    </source>
</evidence>
<organism evidence="2 3">
    <name type="scientific">Hamadaea flava</name>
    <dbReference type="NCBI Taxonomy" id="1742688"/>
    <lineage>
        <taxon>Bacteria</taxon>
        <taxon>Bacillati</taxon>
        <taxon>Actinomycetota</taxon>
        <taxon>Actinomycetes</taxon>
        <taxon>Micromonosporales</taxon>
        <taxon>Micromonosporaceae</taxon>
        <taxon>Hamadaea</taxon>
    </lineage>
</organism>
<proteinExistence type="predicted"/>
<dbReference type="InterPro" id="IPR050312">
    <property type="entry name" value="IolE/XylAMocC-like"/>
</dbReference>
<dbReference type="InterPro" id="IPR036237">
    <property type="entry name" value="Xyl_isomerase-like_sf"/>
</dbReference>
<dbReference type="SUPFAM" id="SSF51658">
    <property type="entry name" value="Xylose isomerase-like"/>
    <property type="match status" value="1"/>
</dbReference>
<evidence type="ECO:0000313" key="3">
    <source>
        <dbReference type="Proteomes" id="UP001595816"/>
    </source>
</evidence>
<evidence type="ECO:0000259" key="1">
    <source>
        <dbReference type="Pfam" id="PF01261"/>
    </source>
</evidence>
<dbReference type="RefSeq" id="WP_253750698.1">
    <property type="nucleotide sequence ID" value="NZ_JAMZDZ010000001.1"/>
</dbReference>
<dbReference type="EMBL" id="JBHSAY010000013">
    <property type="protein sequence ID" value="MFC4133641.1"/>
    <property type="molecule type" value="Genomic_DNA"/>
</dbReference>
<dbReference type="Pfam" id="PF01261">
    <property type="entry name" value="AP_endonuc_2"/>
    <property type="match status" value="1"/>
</dbReference>
<protein>
    <submittedName>
        <fullName evidence="2">Sugar phosphate isomerase/epimerase family protein</fullName>
    </submittedName>
</protein>
<keyword evidence="3" id="KW-1185">Reference proteome</keyword>
<keyword evidence="2" id="KW-0413">Isomerase</keyword>
<dbReference type="Gene3D" id="3.20.20.150">
    <property type="entry name" value="Divalent-metal-dependent TIM barrel enzymes"/>
    <property type="match status" value="1"/>
</dbReference>